<evidence type="ECO:0000259" key="17">
    <source>
        <dbReference type="PROSITE" id="PS50885"/>
    </source>
</evidence>
<dbReference type="Gene3D" id="6.10.340.10">
    <property type="match status" value="1"/>
</dbReference>
<dbReference type="SUPFAM" id="SSF55874">
    <property type="entry name" value="ATPase domain of HSP90 chaperone/DNA topoisomerase II/histidine kinase"/>
    <property type="match status" value="1"/>
</dbReference>
<evidence type="ECO:0000256" key="4">
    <source>
        <dbReference type="ARBA" id="ARBA00022475"/>
    </source>
</evidence>
<evidence type="ECO:0000256" key="9">
    <source>
        <dbReference type="ARBA" id="ARBA00022777"/>
    </source>
</evidence>
<comment type="catalytic activity">
    <reaction evidence="1">
        <text>ATP + protein L-histidine = ADP + protein N-phospho-L-histidine.</text>
        <dbReference type="EC" id="2.7.13.3"/>
    </reaction>
</comment>
<keyword evidence="12" id="KW-0902">Two-component regulatory system</keyword>
<evidence type="ECO:0000256" key="12">
    <source>
        <dbReference type="ARBA" id="ARBA00023012"/>
    </source>
</evidence>
<dbReference type="SUPFAM" id="SSF158472">
    <property type="entry name" value="HAMP domain-like"/>
    <property type="match status" value="1"/>
</dbReference>
<dbReference type="GO" id="GO:0005886">
    <property type="term" value="C:plasma membrane"/>
    <property type="evidence" value="ECO:0007669"/>
    <property type="project" value="UniProtKB-SubCell"/>
</dbReference>
<evidence type="ECO:0000256" key="15">
    <source>
        <dbReference type="SAM" id="Phobius"/>
    </source>
</evidence>
<protein>
    <recommendedName>
        <fullName evidence="3">histidine kinase</fullName>
        <ecNumber evidence="3">2.7.13.3</ecNumber>
    </recommendedName>
</protein>
<evidence type="ECO:0000313" key="18">
    <source>
        <dbReference type="EMBL" id="RKN65138.1"/>
    </source>
</evidence>
<dbReference type="InterPro" id="IPR005467">
    <property type="entry name" value="His_kinase_dom"/>
</dbReference>
<dbReference type="PROSITE" id="PS50109">
    <property type="entry name" value="HIS_KIN"/>
    <property type="match status" value="1"/>
</dbReference>
<keyword evidence="14" id="KW-0175">Coiled coil</keyword>
<dbReference type="CDD" id="cd06225">
    <property type="entry name" value="HAMP"/>
    <property type="match status" value="1"/>
</dbReference>
<dbReference type="InterPro" id="IPR050640">
    <property type="entry name" value="Bact_2-comp_sensor_kinase"/>
</dbReference>
<reference evidence="18 19" key="1">
    <citation type="journal article" date="2007" name="Int. J. Syst. Evol. Microbiol.">
        <title>Paenibacillus ginsengarvi sp. nov., isolated from soil from ginseng cultivation.</title>
        <authorList>
            <person name="Yoon M.H."/>
            <person name="Ten L.N."/>
            <person name="Im W.T."/>
        </authorList>
    </citation>
    <scope>NUCLEOTIDE SEQUENCE [LARGE SCALE GENOMIC DNA]</scope>
    <source>
        <strain evidence="18 19">KCTC 13059</strain>
    </source>
</reference>
<dbReference type="SMART" id="SM00387">
    <property type="entry name" value="HATPase_c"/>
    <property type="match status" value="1"/>
</dbReference>
<dbReference type="EMBL" id="RBAH01000039">
    <property type="protein sequence ID" value="RKN65138.1"/>
    <property type="molecule type" value="Genomic_DNA"/>
</dbReference>
<proteinExistence type="predicted"/>
<dbReference type="GO" id="GO:0000155">
    <property type="term" value="F:phosphorelay sensor kinase activity"/>
    <property type="evidence" value="ECO:0007669"/>
    <property type="project" value="InterPro"/>
</dbReference>
<accession>A0A3B0AXP3</accession>
<dbReference type="Pfam" id="PF00672">
    <property type="entry name" value="HAMP"/>
    <property type="match status" value="1"/>
</dbReference>
<dbReference type="EC" id="2.7.13.3" evidence="3"/>
<evidence type="ECO:0000256" key="14">
    <source>
        <dbReference type="SAM" id="Coils"/>
    </source>
</evidence>
<dbReference type="Pfam" id="PF02743">
    <property type="entry name" value="dCache_1"/>
    <property type="match status" value="1"/>
</dbReference>
<keyword evidence="19" id="KW-1185">Reference proteome</keyword>
<keyword evidence="13 15" id="KW-0472">Membrane</keyword>
<dbReference type="CDD" id="cd18774">
    <property type="entry name" value="PDC2_HK_sensor"/>
    <property type="match status" value="1"/>
</dbReference>
<comment type="subcellular location">
    <subcellularLocation>
        <location evidence="2">Cell membrane</location>
        <topology evidence="2">Multi-pass membrane protein</topology>
    </subcellularLocation>
</comment>
<gene>
    <name evidence="18" type="ORF">D7M11_33175</name>
</gene>
<evidence type="ECO:0000256" key="13">
    <source>
        <dbReference type="ARBA" id="ARBA00023136"/>
    </source>
</evidence>
<keyword evidence="5" id="KW-0597">Phosphoprotein</keyword>
<keyword evidence="8" id="KW-0547">Nucleotide-binding</keyword>
<dbReference type="Pfam" id="PF02518">
    <property type="entry name" value="HATPase_c"/>
    <property type="match status" value="1"/>
</dbReference>
<evidence type="ECO:0000256" key="6">
    <source>
        <dbReference type="ARBA" id="ARBA00022679"/>
    </source>
</evidence>
<dbReference type="Proteomes" id="UP000282311">
    <property type="component" value="Unassembled WGS sequence"/>
</dbReference>
<dbReference type="InterPro" id="IPR033479">
    <property type="entry name" value="dCache_1"/>
</dbReference>
<dbReference type="PROSITE" id="PS50885">
    <property type="entry name" value="HAMP"/>
    <property type="match status" value="1"/>
</dbReference>
<keyword evidence="9 18" id="KW-0418">Kinase</keyword>
<dbReference type="OrthoDB" id="9776552at2"/>
<name>A0A3B0AXP3_9BACL</name>
<feature type="domain" description="Histidine kinase" evidence="16">
    <location>
        <begin position="469"/>
        <end position="587"/>
    </location>
</feature>
<evidence type="ECO:0000256" key="7">
    <source>
        <dbReference type="ARBA" id="ARBA00022692"/>
    </source>
</evidence>
<dbReference type="Pfam" id="PF06580">
    <property type="entry name" value="His_kinase"/>
    <property type="match status" value="1"/>
</dbReference>
<feature type="domain" description="HAMP" evidence="17">
    <location>
        <begin position="314"/>
        <end position="366"/>
    </location>
</feature>
<evidence type="ECO:0000256" key="2">
    <source>
        <dbReference type="ARBA" id="ARBA00004651"/>
    </source>
</evidence>
<dbReference type="RefSeq" id="WP_120751567.1">
    <property type="nucleotide sequence ID" value="NZ_RBAH01000039.1"/>
</dbReference>
<evidence type="ECO:0000256" key="11">
    <source>
        <dbReference type="ARBA" id="ARBA00022989"/>
    </source>
</evidence>
<dbReference type="AlphaFoldDB" id="A0A3B0AXP3"/>
<dbReference type="GO" id="GO:0005524">
    <property type="term" value="F:ATP binding"/>
    <property type="evidence" value="ECO:0007669"/>
    <property type="project" value="UniProtKB-KW"/>
</dbReference>
<keyword evidence="7 15" id="KW-0812">Transmembrane</keyword>
<feature type="coiled-coil region" evidence="14">
    <location>
        <begin position="354"/>
        <end position="386"/>
    </location>
</feature>
<dbReference type="InterPro" id="IPR003660">
    <property type="entry name" value="HAMP_dom"/>
</dbReference>
<dbReference type="InterPro" id="IPR004358">
    <property type="entry name" value="Sig_transdc_His_kin-like_C"/>
</dbReference>
<dbReference type="InterPro" id="IPR010559">
    <property type="entry name" value="Sig_transdc_His_kin_internal"/>
</dbReference>
<keyword evidence="6" id="KW-0808">Transferase</keyword>
<evidence type="ECO:0000313" key="19">
    <source>
        <dbReference type="Proteomes" id="UP000282311"/>
    </source>
</evidence>
<dbReference type="PANTHER" id="PTHR34220">
    <property type="entry name" value="SENSOR HISTIDINE KINASE YPDA"/>
    <property type="match status" value="1"/>
</dbReference>
<organism evidence="18 19">
    <name type="scientific">Paenibacillus ginsengarvi</name>
    <dbReference type="NCBI Taxonomy" id="400777"/>
    <lineage>
        <taxon>Bacteria</taxon>
        <taxon>Bacillati</taxon>
        <taxon>Bacillota</taxon>
        <taxon>Bacilli</taxon>
        <taxon>Bacillales</taxon>
        <taxon>Paenibacillaceae</taxon>
        <taxon>Paenibacillus</taxon>
    </lineage>
</organism>
<keyword evidence="11 15" id="KW-1133">Transmembrane helix</keyword>
<dbReference type="PANTHER" id="PTHR34220:SF7">
    <property type="entry name" value="SENSOR HISTIDINE KINASE YPDA"/>
    <property type="match status" value="1"/>
</dbReference>
<dbReference type="Gene3D" id="3.30.450.20">
    <property type="entry name" value="PAS domain"/>
    <property type="match status" value="1"/>
</dbReference>
<dbReference type="PRINTS" id="PR00344">
    <property type="entry name" value="BCTRLSENSOR"/>
</dbReference>
<keyword evidence="10" id="KW-0067">ATP-binding</keyword>
<dbReference type="InterPro" id="IPR003594">
    <property type="entry name" value="HATPase_dom"/>
</dbReference>
<sequence length="596" mass="67024">MRRWFDKSLQRKLSLLLLVAVVLPLLATGVVSYRIASSLTEEKAKQSGTNTLRQMADKLEFMIRDVENMSVFIIGQRDIQQYLDNERADISLFTQNIGFLTNLVFSKTYISNITVLSAYDYPSLSNTTILRSGLQSQLEEGKSKLDSGMKWWTSLYENQTTADGLKRVVSLVRPIRSTTKFRNIGVLSISLDENEMRRILKNAGWEQSGFVLLADPDGVILSGDSPDWLNRPLRERMPDLASLNELEGTFTYSSEGRGEDTVLYRTIAGTNWKLIGVIPTRTYTSQNEYVLTVTAVAIGVALLFSIVFVLLFLRRVTRPLLGLAATLKDMNPDEAIPPFAVKSADEVGLLLHSFNKLSERIQRLKEQVQQNEAKKKEADIMALQAQINPHFLYNTLSSIHWMALMNKDGQIAEMVGALSDFLRFSLNKGEEFCKASQEVAHAQNYVKIMAIRFQDKFEARFYIDPKLQDETMLKLLLQPLIENSIMHGLQKKKGRGQLYVHGEFHGDSMTFVVEDTGIGMDQAKLNEIRGNLNAASGTSSPEPGRSGYGLRNVHQRLQLHYGTGTGLQIESETGAGTRISFTIPIMEAGDYENHDR</sequence>
<evidence type="ECO:0000256" key="10">
    <source>
        <dbReference type="ARBA" id="ARBA00022840"/>
    </source>
</evidence>
<dbReference type="Gene3D" id="3.30.565.10">
    <property type="entry name" value="Histidine kinase-like ATPase, C-terminal domain"/>
    <property type="match status" value="1"/>
</dbReference>
<evidence type="ECO:0000256" key="5">
    <source>
        <dbReference type="ARBA" id="ARBA00022553"/>
    </source>
</evidence>
<evidence type="ECO:0000256" key="1">
    <source>
        <dbReference type="ARBA" id="ARBA00000085"/>
    </source>
</evidence>
<evidence type="ECO:0000256" key="3">
    <source>
        <dbReference type="ARBA" id="ARBA00012438"/>
    </source>
</evidence>
<evidence type="ECO:0000256" key="8">
    <source>
        <dbReference type="ARBA" id="ARBA00022741"/>
    </source>
</evidence>
<keyword evidence="4" id="KW-1003">Cell membrane</keyword>
<feature type="transmembrane region" description="Helical" evidence="15">
    <location>
        <begin position="289"/>
        <end position="313"/>
    </location>
</feature>
<comment type="caution">
    <text evidence="18">The sequence shown here is derived from an EMBL/GenBank/DDBJ whole genome shotgun (WGS) entry which is preliminary data.</text>
</comment>
<evidence type="ECO:0000259" key="16">
    <source>
        <dbReference type="PROSITE" id="PS50109"/>
    </source>
</evidence>
<dbReference type="InterPro" id="IPR036890">
    <property type="entry name" value="HATPase_C_sf"/>
</dbReference>